<dbReference type="Proteomes" id="UP001159363">
    <property type="component" value="Chromosome 1"/>
</dbReference>
<accession>A0ABQ9IKK2</accession>
<sequence length="142" mass="16378">MECREKIEAIALEYARKKATDPFKIDGYFKRLKSILDELDLNDKRHQIYNIDDTIYHDESGPGRENVTALLGGNAVGEKLPPLIVFKGKHIWDQWIAPEGFGYPNTSYAATPNGWMETEVFINYFQRTFITYTSNERPNADL</sequence>
<name>A0ABQ9IKK2_9NEOP</name>
<evidence type="ECO:0000313" key="2">
    <source>
        <dbReference type="EMBL" id="KAJ8896724.1"/>
    </source>
</evidence>
<dbReference type="EMBL" id="JARBHB010000001">
    <property type="protein sequence ID" value="KAJ8896724.1"/>
    <property type="molecule type" value="Genomic_DNA"/>
</dbReference>
<gene>
    <name evidence="2" type="ORF">PR048_002069</name>
</gene>
<evidence type="ECO:0000313" key="3">
    <source>
        <dbReference type="Proteomes" id="UP001159363"/>
    </source>
</evidence>
<organism evidence="2 3">
    <name type="scientific">Dryococelus australis</name>
    <dbReference type="NCBI Taxonomy" id="614101"/>
    <lineage>
        <taxon>Eukaryota</taxon>
        <taxon>Metazoa</taxon>
        <taxon>Ecdysozoa</taxon>
        <taxon>Arthropoda</taxon>
        <taxon>Hexapoda</taxon>
        <taxon>Insecta</taxon>
        <taxon>Pterygota</taxon>
        <taxon>Neoptera</taxon>
        <taxon>Polyneoptera</taxon>
        <taxon>Phasmatodea</taxon>
        <taxon>Verophasmatodea</taxon>
        <taxon>Anareolatae</taxon>
        <taxon>Phasmatidae</taxon>
        <taxon>Eurycanthinae</taxon>
        <taxon>Dryococelus</taxon>
    </lineage>
</organism>
<keyword evidence="3" id="KW-1185">Reference proteome</keyword>
<protein>
    <recommendedName>
        <fullName evidence="1">DDE-1 domain-containing protein</fullName>
    </recommendedName>
</protein>
<comment type="caution">
    <text evidence="2">The sequence shown here is derived from an EMBL/GenBank/DDBJ whole genome shotgun (WGS) entry which is preliminary data.</text>
</comment>
<dbReference type="Pfam" id="PF03184">
    <property type="entry name" value="DDE_1"/>
    <property type="match status" value="1"/>
</dbReference>
<feature type="domain" description="DDE-1" evidence="1">
    <location>
        <begin position="65"/>
        <end position="134"/>
    </location>
</feature>
<reference evidence="2 3" key="1">
    <citation type="submission" date="2023-02" db="EMBL/GenBank/DDBJ databases">
        <title>LHISI_Scaffold_Assembly.</title>
        <authorList>
            <person name="Stuart O.P."/>
            <person name="Cleave R."/>
            <person name="Magrath M.J.L."/>
            <person name="Mikheyev A.S."/>
        </authorList>
    </citation>
    <scope>NUCLEOTIDE SEQUENCE [LARGE SCALE GENOMIC DNA]</scope>
    <source>
        <strain evidence="2">Daus_M_001</strain>
        <tissue evidence="2">Leg muscle</tissue>
    </source>
</reference>
<evidence type="ECO:0000259" key="1">
    <source>
        <dbReference type="Pfam" id="PF03184"/>
    </source>
</evidence>
<proteinExistence type="predicted"/>
<dbReference type="InterPro" id="IPR004875">
    <property type="entry name" value="DDE_SF_endonuclease_dom"/>
</dbReference>